<dbReference type="EMBL" id="OFSM01000002">
    <property type="protein sequence ID" value="SOY27707.1"/>
    <property type="molecule type" value="Genomic_DNA"/>
</dbReference>
<feature type="transmembrane region" description="Helical" evidence="1">
    <location>
        <begin position="287"/>
        <end position="315"/>
    </location>
</feature>
<feature type="transmembrane region" description="Helical" evidence="1">
    <location>
        <begin position="128"/>
        <end position="145"/>
    </location>
</feature>
<reference evidence="2 3" key="1">
    <citation type="submission" date="2018-01" db="EMBL/GenBank/DDBJ databases">
        <authorList>
            <person name="Gaut B.S."/>
            <person name="Morton B.R."/>
            <person name="Clegg M.T."/>
            <person name="Duvall M.R."/>
        </authorList>
    </citation>
    <scope>NUCLEOTIDE SEQUENCE [LARGE SCALE GENOMIC DNA]</scope>
    <source>
        <strain evidence="2">GP69</strain>
    </source>
</reference>
<evidence type="ECO:0000313" key="2">
    <source>
        <dbReference type="EMBL" id="SOY27707.1"/>
    </source>
</evidence>
<feature type="transmembrane region" description="Helical" evidence="1">
    <location>
        <begin position="79"/>
        <end position="96"/>
    </location>
</feature>
<protein>
    <recommendedName>
        <fullName evidence="4">Glycosyltransferase RgtA/B/C/D-like domain-containing protein</fullName>
    </recommendedName>
</protein>
<dbReference type="RefSeq" id="WP_103237828.1">
    <property type="nucleotide sequence ID" value="NZ_JANJZD010000002.1"/>
</dbReference>
<feature type="transmembrane region" description="Helical" evidence="1">
    <location>
        <begin position="12"/>
        <end position="31"/>
    </location>
</feature>
<dbReference type="OrthoDB" id="2034231at2"/>
<sequence length="539" mass="61746">MKKRCRKLNSNLIFLGCIFVIGLLAVFPYGAHLDQTSEQEILYSNIKVYARLVGADNSLYQELDAAGIVDITESIEKDHGMAVFYPVAWIFFLNKISSFSGNIIWHGYIYVLTFCGVAALFYLMSDIWGGHIVPIFTTLLFFFTPRMFAESHYNNKDIILLSLVLCIAFFGWRTCQKKTWLNVIGFALAGSLAANMKIIGAFIWGMAGIYILLALLIRRQLDKKVILKIIAGISIWFGFYLLITPACWTGLPGFWQYLLESARNFRWNDYILFAGKMYSKNTTGMPVMYLPVMIILTVPVGILLLAGTGIISLLFSLVRFRRKSPDGAWYMFVMILACLIPLGYAIVSRTPVYNGWRHFYFTYMAVLLSAACGISWLLNRFKSPRLRKSLVISLSAYVFVLAASIALAYPHEYAYYNLLAGKNVVERYELDYWDMSFKQAYEKILPEPDEVKIPVEKIRIGTISNPAYWGLEEQLKVIRGKQRMYVDLCTDFRDAEYLIINPTYALMYGASDYKYVKENYILKDSITSYGNVICEIYHK</sequence>
<keyword evidence="3" id="KW-1185">Reference proteome</keyword>
<keyword evidence="1" id="KW-0812">Transmembrane</keyword>
<dbReference type="AlphaFoldDB" id="A0A2K4ZB74"/>
<accession>A0A2K4ZB74</accession>
<feature type="transmembrane region" description="Helical" evidence="1">
    <location>
        <begin position="194"/>
        <end position="217"/>
    </location>
</feature>
<organism evidence="2 3">
    <name type="scientific">Acetatifactor muris</name>
    <dbReference type="NCBI Taxonomy" id="879566"/>
    <lineage>
        <taxon>Bacteria</taxon>
        <taxon>Bacillati</taxon>
        <taxon>Bacillota</taxon>
        <taxon>Clostridia</taxon>
        <taxon>Lachnospirales</taxon>
        <taxon>Lachnospiraceae</taxon>
        <taxon>Acetatifactor</taxon>
    </lineage>
</organism>
<keyword evidence="1" id="KW-1133">Transmembrane helix</keyword>
<gene>
    <name evidence="2" type="ORF">AMURIS_00411</name>
</gene>
<dbReference type="Proteomes" id="UP000236311">
    <property type="component" value="Unassembled WGS sequence"/>
</dbReference>
<feature type="transmembrane region" description="Helical" evidence="1">
    <location>
        <begin position="157"/>
        <end position="174"/>
    </location>
</feature>
<feature type="transmembrane region" description="Helical" evidence="1">
    <location>
        <begin position="390"/>
        <end position="409"/>
    </location>
</feature>
<proteinExistence type="predicted"/>
<evidence type="ECO:0000313" key="3">
    <source>
        <dbReference type="Proteomes" id="UP000236311"/>
    </source>
</evidence>
<keyword evidence="1" id="KW-0472">Membrane</keyword>
<feature type="transmembrane region" description="Helical" evidence="1">
    <location>
        <begin position="327"/>
        <end position="347"/>
    </location>
</feature>
<evidence type="ECO:0000256" key="1">
    <source>
        <dbReference type="SAM" id="Phobius"/>
    </source>
</evidence>
<feature type="transmembrane region" description="Helical" evidence="1">
    <location>
        <begin position="229"/>
        <end position="251"/>
    </location>
</feature>
<feature type="transmembrane region" description="Helical" evidence="1">
    <location>
        <begin position="359"/>
        <end position="378"/>
    </location>
</feature>
<name>A0A2K4ZB74_9FIRM</name>
<feature type="transmembrane region" description="Helical" evidence="1">
    <location>
        <begin position="103"/>
        <end position="122"/>
    </location>
</feature>
<evidence type="ECO:0008006" key="4">
    <source>
        <dbReference type="Google" id="ProtNLM"/>
    </source>
</evidence>